<evidence type="ECO:0000256" key="2">
    <source>
        <dbReference type="ARBA" id="ARBA00022737"/>
    </source>
</evidence>
<feature type="repeat" description="WD" evidence="5">
    <location>
        <begin position="758"/>
        <end position="799"/>
    </location>
</feature>
<dbReference type="PROSITE" id="PS00108">
    <property type="entry name" value="PROTEIN_KINASE_ST"/>
    <property type="match status" value="1"/>
</dbReference>
<evidence type="ECO:0000256" key="6">
    <source>
        <dbReference type="PROSITE-ProRule" id="PRU10141"/>
    </source>
</evidence>
<feature type="repeat" description="WD" evidence="5">
    <location>
        <begin position="1097"/>
        <end position="1130"/>
    </location>
</feature>
<dbReference type="eggNOG" id="COG2319">
    <property type="taxonomic scope" value="Bacteria"/>
</dbReference>
<dbReference type="Proteomes" id="UP000005801">
    <property type="component" value="Unassembled WGS sequence"/>
</dbReference>
<accession>A6G5L8</accession>
<sequence>MDVEDEGKGRPSGQPDPTHRAVEAGPSAKAGVERGIETRRQKAAIEAALFGEPDEEVTPIRIGRFIVVRELGAGGMGVVYLAYDEELDRRVAVKLLRRDHGDAEAQARLQREAQAMARLNSPHVVTVHEVGTHEGQVFVAMEYVKGYSLRGWLRDNPKRDQAELMALFFGAGEGLAAAHEAGIVHRDFKPDNVLVGEDGRVRVADFGLAHALELSSEAEQTSSIAHVVQERRAGVSASNLDTPLTKTGAIMGTPAYMAPEQFAGEPTDERTDQFAFCVALWEGLYGRRPYAGLGLADLIVAVNHRRITEPPPERAREVPSWLRERVLRGLSPDPADRWPSMRALLDALANDPIARRRRLLEAGLGAAAVGAVLLASTTLATSELQDNARQRYWSALTEELLELERERSFRQVSADAERSRDATRMSVFRRYRPQQGAAEREDPTVAAALLREVEGEARGGEAWVSAANEILNYPLSHVVAREHDGLITWMVFSPEGDTLYTSAFDGTVRRWSTATGASERIVQHEAPIDYLALSPDGRRLVSGSKDGEVRLWSVDEPELSKVIAKHELEITDLRFDPSGALLGTASMDGTIKLTQMPASLDPGARVRPPRVLEVEPGRVFALAFDPTGAVVFSGGDDARVRAWRVEDGALLATFEGHEQPIYFLETLATEGAGPSATYAVASGSDDGTLRLWRTTSAGPLDEGGAEVLARFGDPISSLETSLASGAVAAGTVLGAIGLVREVPTRPRGGAPSPELEPLSGHRDGVWSLAFNTTGERLFSGSFDGSAREWSTANERAPKVYTGHPISVFSVATDRQGRWLATGGYDGELRIWDRSAEQPSVELMRAAGRLGSMAVDPEGRWVVAGTSKGSLERANLDGGALGRVVVGDAPITALALAPSSAEIVAGTAMGTLAWWRFDAGEGGVGVLERFEAHRDKVWDLAFDPAGARLAVASFDGRVSLWDARDHSLEGTLEGHTDFVMRVAFVSAGRLLSAGRDGSLRLWQVDEGRELARDTFEGARINDLARSPEPGVWAGAMDSGRVAVWRVGETIERVQTFSAHDNQVWSVSFDATGERLLSTSFDGTAKLWSVADGELLASLEGHREQLWAGAFVDEQRVVTVSDDSTARLWSLDVPGTPSVPLPHGDAVLGVLPVRAREAFVTHSLDGRVLSWELAGISGREAALQARLESATTLCLSPAVRMRELGEERKQAEREHSACERRQGRGP</sequence>
<dbReference type="Gene3D" id="3.30.200.20">
    <property type="entry name" value="Phosphorylase Kinase, domain 1"/>
    <property type="match status" value="1"/>
</dbReference>
<evidence type="ECO:0000256" key="4">
    <source>
        <dbReference type="ARBA" id="ARBA00022840"/>
    </source>
</evidence>
<dbReference type="InterPro" id="IPR000719">
    <property type="entry name" value="Prot_kinase_dom"/>
</dbReference>
<proteinExistence type="predicted"/>
<evidence type="ECO:0000313" key="10">
    <source>
        <dbReference type="Proteomes" id="UP000005801"/>
    </source>
</evidence>
<dbReference type="Pfam" id="PF00069">
    <property type="entry name" value="Pkinase"/>
    <property type="match status" value="1"/>
</dbReference>
<evidence type="ECO:0000259" key="8">
    <source>
        <dbReference type="PROSITE" id="PS50011"/>
    </source>
</evidence>
<feature type="region of interest" description="Disordered" evidence="7">
    <location>
        <begin position="1203"/>
        <end position="1224"/>
    </location>
</feature>
<keyword evidence="10" id="KW-1185">Reference proteome</keyword>
<reference evidence="9 10" key="1">
    <citation type="submission" date="2007-06" db="EMBL/GenBank/DDBJ databases">
        <authorList>
            <person name="Shimkets L."/>
            <person name="Ferriera S."/>
            <person name="Johnson J."/>
            <person name="Kravitz S."/>
            <person name="Beeson K."/>
            <person name="Sutton G."/>
            <person name="Rogers Y.-H."/>
            <person name="Friedman R."/>
            <person name="Frazier M."/>
            <person name="Venter J.C."/>
        </authorList>
    </citation>
    <scope>NUCLEOTIDE SEQUENCE [LARGE SCALE GENOMIC DNA]</scope>
    <source>
        <strain evidence="9 10">SIR-1</strain>
    </source>
</reference>
<dbReference type="PROSITE" id="PS50011">
    <property type="entry name" value="PROTEIN_KINASE_DOM"/>
    <property type="match status" value="1"/>
</dbReference>
<dbReference type="STRING" id="391625.PPSIR1_32412"/>
<dbReference type="GO" id="GO:0004672">
    <property type="term" value="F:protein kinase activity"/>
    <property type="evidence" value="ECO:0007669"/>
    <property type="project" value="InterPro"/>
</dbReference>
<keyword evidence="3 6" id="KW-0547">Nucleotide-binding</keyword>
<dbReference type="eggNOG" id="COG0515">
    <property type="taxonomic scope" value="Bacteria"/>
</dbReference>
<dbReference type="SUPFAM" id="SSF50998">
    <property type="entry name" value="Quinoprotein alcohol dehydrogenase-like"/>
    <property type="match status" value="2"/>
</dbReference>
<dbReference type="CDD" id="cd00200">
    <property type="entry name" value="WD40"/>
    <property type="match status" value="2"/>
</dbReference>
<dbReference type="InterPro" id="IPR011047">
    <property type="entry name" value="Quinoprotein_ADH-like_sf"/>
</dbReference>
<feature type="repeat" description="WD" evidence="5">
    <location>
        <begin position="800"/>
        <end position="832"/>
    </location>
</feature>
<name>A6G5L8_9BACT</name>
<dbReference type="InterPro" id="IPR015943">
    <property type="entry name" value="WD40/YVTN_repeat-like_dom_sf"/>
</dbReference>
<feature type="repeat" description="WD" evidence="5">
    <location>
        <begin position="1055"/>
        <end position="1096"/>
    </location>
</feature>
<dbReference type="RefSeq" id="WP_006972017.1">
    <property type="nucleotide sequence ID" value="NZ_ABCS01000026.1"/>
</dbReference>
<dbReference type="CDD" id="cd14014">
    <property type="entry name" value="STKc_PknB_like"/>
    <property type="match status" value="1"/>
</dbReference>
<dbReference type="GO" id="GO:0005524">
    <property type="term" value="F:ATP binding"/>
    <property type="evidence" value="ECO:0007669"/>
    <property type="project" value="UniProtKB-UniRule"/>
</dbReference>
<evidence type="ECO:0000256" key="1">
    <source>
        <dbReference type="ARBA" id="ARBA00022574"/>
    </source>
</evidence>
<dbReference type="Pfam" id="PF00400">
    <property type="entry name" value="WD40"/>
    <property type="match status" value="11"/>
</dbReference>
<dbReference type="PROSITE" id="PS00107">
    <property type="entry name" value="PROTEIN_KINASE_ATP"/>
    <property type="match status" value="1"/>
</dbReference>
<dbReference type="InterPro" id="IPR020472">
    <property type="entry name" value="WD40_PAC1"/>
</dbReference>
<organism evidence="9 10">
    <name type="scientific">Plesiocystis pacifica SIR-1</name>
    <dbReference type="NCBI Taxonomy" id="391625"/>
    <lineage>
        <taxon>Bacteria</taxon>
        <taxon>Pseudomonadati</taxon>
        <taxon>Myxococcota</taxon>
        <taxon>Polyangia</taxon>
        <taxon>Nannocystales</taxon>
        <taxon>Nannocystaceae</taxon>
        <taxon>Plesiocystis</taxon>
    </lineage>
</organism>
<dbReference type="EMBL" id="ABCS01000026">
    <property type="protein sequence ID" value="EDM78799.1"/>
    <property type="molecule type" value="Genomic_DNA"/>
</dbReference>
<dbReference type="InterPro" id="IPR017441">
    <property type="entry name" value="Protein_kinase_ATP_BS"/>
</dbReference>
<dbReference type="OrthoDB" id="9801841at2"/>
<dbReference type="PROSITE" id="PS50082">
    <property type="entry name" value="WD_REPEATS_2"/>
    <property type="match status" value="11"/>
</dbReference>
<feature type="repeat" description="WD" evidence="5">
    <location>
        <begin position="680"/>
        <end position="702"/>
    </location>
</feature>
<dbReference type="SUPFAM" id="SSF56112">
    <property type="entry name" value="Protein kinase-like (PK-like)"/>
    <property type="match status" value="1"/>
</dbReference>
<dbReference type="Gene3D" id="1.10.510.10">
    <property type="entry name" value="Transferase(Phosphotransferase) domain 1"/>
    <property type="match status" value="1"/>
</dbReference>
<feature type="binding site" evidence="6">
    <location>
        <position position="94"/>
    </location>
    <ligand>
        <name>ATP</name>
        <dbReference type="ChEBI" id="CHEBI:30616"/>
    </ligand>
</feature>
<dbReference type="InterPro" id="IPR011009">
    <property type="entry name" value="Kinase-like_dom_sf"/>
</dbReference>
<protein>
    <submittedName>
        <fullName evidence="9">Peptidase C14, caspase catalytic subunit p20</fullName>
    </submittedName>
</protein>
<dbReference type="SMART" id="SM00320">
    <property type="entry name" value="WD40"/>
    <property type="match status" value="12"/>
</dbReference>
<dbReference type="PROSITE" id="PS50294">
    <property type="entry name" value="WD_REPEATS_REGION"/>
    <property type="match status" value="8"/>
</dbReference>
<feature type="repeat" description="WD" evidence="5">
    <location>
        <begin position="929"/>
        <end position="970"/>
    </location>
</feature>
<feature type="repeat" description="WD" evidence="5">
    <location>
        <begin position="612"/>
        <end position="653"/>
    </location>
</feature>
<feature type="repeat" description="WD" evidence="5">
    <location>
        <begin position="521"/>
        <end position="562"/>
    </location>
</feature>
<gene>
    <name evidence="9" type="ORF">PPSIR1_32412</name>
</gene>
<keyword evidence="2" id="KW-0677">Repeat</keyword>
<dbReference type="PANTHER" id="PTHR22847:SF637">
    <property type="entry name" value="WD REPEAT DOMAIN 5B"/>
    <property type="match status" value="1"/>
</dbReference>
<feature type="domain" description="Protein kinase" evidence="8">
    <location>
        <begin position="65"/>
        <end position="354"/>
    </location>
</feature>
<feature type="repeat" description="WD" evidence="5">
    <location>
        <begin position="480"/>
        <end position="521"/>
    </location>
</feature>
<feature type="region of interest" description="Disordered" evidence="7">
    <location>
        <begin position="1"/>
        <end position="34"/>
    </location>
</feature>
<feature type="repeat" description="WD" evidence="5">
    <location>
        <begin position="563"/>
        <end position="593"/>
    </location>
</feature>
<evidence type="ECO:0000313" key="9">
    <source>
        <dbReference type="EMBL" id="EDM78799.1"/>
    </source>
</evidence>
<dbReference type="PANTHER" id="PTHR22847">
    <property type="entry name" value="WD40 REPEAT PROTEIN"/>
    <property type="match status" value="1"/>
</dbReference>
<dbReference type="AlphaFoldDB" id="A6G5L8"/>
<evidence type="ECO:0000256" key="7">
    <source>
        <dbReference type="SAM" id="MobiDB-lite"/>
    </source>
</evidence>
<evidence type="ECO:0000256" key="3">
    <source>
        <dbReference type="ARBA" id="ARBA00022741"/>
    </source>
</evidence>
<dbReference type="InterPro" id="IPR008271">
    <property type="entry name" value="Ser/Thr_kinase_AS"/>
</dbReference>
<feature type="repeat" description="WD" evidence="5">
    <location>
        <begin position="971"/>
        <end position="1011"/>
    </location>
</feature>
<keyword evidence="4 6" id="KW-0067">ATP-binding</keyword>
<evidence type="ECO:0000256" key="5">
    <source>
        <dbReference type="PROSITE-ProRule" id="PRU00221"/>
    </source>
</evidence>
<comment type="caution">
    <text evidence="9">The sequence shown here is derived from an EMBL/GenBank/DDBJ whole genome shotgun (WGS) entry which is preliminary data.</text>
</comment>
<keyword evidence="1 5" id="KW-0853">WD repeat</keyword>
<dbReference type="PRINTS" id="PR00320">
    <property type="entry name" value="GPROTEINBRPT"/>
</dbReference>
<dbReference type="Gene3D" id="2.130.10.10">
    <property type="entry name" value="YVTN repeat-like/Quinoprotein amine dehydrogenase"/>
    <property type="match status" value="5"/>
</dbReference>
<dbReference type="InterPro" id="IPR001680">
    <property type="entry name" value="WD40_rpt"/>
</dbReference>